<dbReference type="Pfam" id="PF02734">
    <property type="entry name" value="Dak2"/>
    <property type="match status" value="1"/>
</dbReference>
<accession>A0ABT7JVJ3</accession>
<dbReference type="InterPro" id="IPR050861">
    <property type="entry name" value="Dihydroxyacetone_Kinase"/>
</dbReference>
<keyword evidence="5" id="KW-1185">Reference proteome</keyword>
<dbReference type="Gene3D" id="1.25.40.340">
    <property type="match status" value="1"/>
</dbReference>
<dbReference type="PANTHER" id="PTHR28629">
    <property type="entry name" value="TRIOKINASE/FMN CYCLASE"/>
    <property type="match status" value="1"/>
</dbReference>
<evidence type="ECO:0000313" key="4">
    <source>
        <dbReference type="EMBL" id="MDL2400346.1"/>
    </source>
</evidence>
<dbReference type="SMART" id="SM01120">
    <property type="entry name" value="Dak2"/>
    <property type="match status" value="1"/>
</dbReference>
<sequence>MSIDSKMLTAALERVAANARKASDELCAADGALGDGDLGITVSKGFTEASEAALPDDIGMALLEIAKTFQRVSSSSYGTLLATGFMAAAKLSKGKTAIAPEELPTLVAAARDAMISRGKGQLGDKTVLDSMDAVVDAIEATPASDMIAAAIAAAGKTVEDYRQKPNKLGRARMFGDRSIGLPDPGQLAFLRIVEGLHAKERDHISSVKPERPTEGSRQ</sequence>
<proteinExistence type="predicted"/>
<comment type="caution">
    <text evidence="4">The sequence shown here is derived from an EMBL/GenBank/DDBJ whole genome shotgun (WGS) entry which is preliminary data.</text>
</comment>
<evidence type="ECO:0000256" key="2">
    <source>
        <dbReference type="ARBA" id="ARBA00022777"/>
    </source>
</evidence>
<name>A0ABT7JVJ3_9HYPH</name>
<dbReference type="RefSeq" id="WP_285869462.1">
    <property type="nucleotide sequence ID" value="NZ_JARFYM010000011.1"/>
</dbReference>
<evidence type="ECO:0000259" key="3">
    <source>
        <dbReference type="PROSITE" id="PS51480"/>
    </source>
</evidence>
<dbReference type="GO" id="GO:0016301">
    <property type="term" value="F:kinase activity"/>
    <property type="evidence" value="ECO:0007669"/>
    <property type="project" value="UniProtKB-KW"/>
</dbReference>
<dbReference type="Proteomes" id="UP001172645">
    <property type="component" value="Unassembled WGS sequence"/>
</dbReference>
<evidence type="ECO:0000256" key="1">
    <source>
        <dbReference type="ARBA" id="ARBA00022679"/>
    </source>
</evidence>
<evidence type="ECO:0000313" key="5">
    <source>
        <dbReference type="Proteomes" id="UP001172645"/>
    </source>
</evidence>
<feature type="domain" description="DhaL" evidence="3">
    <location>
        <begin position="6"/>
        <end position="198"/>
    </location>
</feature>
<dbReference type="PANTHER" id="PTHR28629:SF4">
    <property type="entry name" value="TRIOKINASE_FMN CYCLASE"/>
    <property type="match status" value="1"/>
</dbReference>
<dbReference type="EMBL" id="JARFYM010000011">
    <property type="protein sequence ID" value="MDL2400346.1"/>
    <property type="molecule type" value="Genomic_DNA"/>
</dbReference>
<dbReference type="InterPro" id="IPR036117">
    <property type="entry name" value="DhaL_dom_sf"/>
</dbReference>
<dbReference type="InterPro" id="IPR004007">
    <property type="entry name" value="DhaL_dom"/>
</dbReference>
<protein>
    <submittedName>
        <fullName evidence="4">Dihydroxyacetone kinase subunit L</fullName>
    </submittedName>
</protein>
<reference evidence="4" key="1">
    <citation type="submission" date="2023-06" db="EMBL/GenBank/DDBJ databases">
        <title>Phylogenetic Diversity of Rhizobium strains.</title>
        <authorList>
            <person name="Moura F.T."/>
            <person name="Helene L.C.F."/>
            <person name="Hungria M."/>
        </authorList>
    </citation>
    <scope>NUCLEOTIDE SEQUENCE</scope>
    <source>
        <strain evidence="4">CCGE526</strain>
    </source>
</reference>
<organism evidence="4 5">
    <name type="scientific">Rhizobium mayense</name>
    <dbReference type="NCBI Taxonomy" id="1312184"/>
    <lineage>
        <taxon>Bacteria</taxon>
        <taxon>Pseudomonadati</taxon>
        <taxon>Pseudomonadota</taxon>
        <taxon>Alphaproteobacteria</taxon>
        <taxon>Hyphomicrobiales</taxon>
        <taxon>Rhizobiaceae</taxon>
        <taxon>Rhizobium/Agrobacterium group</taxon>
        <taxon>Rhizobium</taxon>
    </lineage>
</organism>
<dbReference type="PROSITE" id="PS51480">
    <property type="entry name" value="DHAL"/>
    <property type="match status" value="1"/>
</dbReference>
<dbReference type="SUPFAM" id="SSF101473">
    <property type="entry name" value="DhaL-like"/>
    <property type="match status" value="1"/>
</dbReference>
<keyword evidence="2 4" id="KW-0418">Kinase</keyword>
<gene>
    <name evidence="4" type="ORF">PY649_15685</name>
</gene>
<keyword evidence="1" id="KW-0808">Transferase</keyword>